<dbReference type="PANTHER" id="PTHR24276:SF98">
    <property type="entry name" value="FI18310P1-RELATED"/>
    <property type="match status" value="1"/>
</dbReference>
<feature type="domain" description="Peptidase S1" evidence="10">
    <location>
        <begin position="222"/>
        <end position="446"/>
    </location>
</feature>
<accession>A0A8K1FJ77</accession>
<dbReference type="CDD" id="cd00190">
    <property type="entry name" value="Tryp_SPc"/>
    <property type="match status" value="1"/>
</dbReference>
<evidence type="ECO:0000256" key="8">
    <source>
        <dbReference type="RuleBase" id="RU363034"/>
    </source>
</evidence>
<keyword evidence="8" id="KW-0378">Hydrolase</keyword>
<name>A0A8K1FJ77_PYTOL</name>
<feature type="compositionally biased region" description="Pro residues" evidence="9">
    <location>
        <begin position="449"/>
        <end position="460"/>
    </location>
</feature>
<evidence type="ECO:0000313" key="11">
    <source>
        <dbReference type="EMBL" id="TMW64621.1"/>
    </source>
</evidence>
<keyword evidence="7" id="KW-0325">Glycoprotein</keyword>
<dbReference type="InterPro" id="IPR043504">
    <property type="entry name" value="Peptidase_S1_PA_chymotrypsin"/>
</dbReference>
<dbReference type="AlphaFoldDB" id="A0A8K1FJ77"/>
<dbReference type="InterPro" id="IPR033116">
    <property type="entry name" value="TRYPSIN_SER"/>
</dbReference>
<evidence type="ECO:0000256" key="6">
    <source>
        <dbReference type="ARBA" id="ARBA00023157"/>
    </source>
</evidence>
<keyword evidence="4" id="KW-0732">Signal</keyword>
<dbReference type="Proteomes" id="UP000794436">
    <property type="component" value="Unassembled WGS sequence"/>
</dbReference>
<comment type="similarity">
    <text evidence="2">Belongs to the peptidase S1 family.</text>
</comment>
<evidence type="ECO:0000256" key="7">
    <source>
        <dbReference type="ARBA" id="ARBA00023180"/>
    </source>
</evidence>
<comment type="subcellular location">
    <subcellularLocation>
        <location evidence="1">Secreted</location>
    </subcellularLocation>
</comment>
<dbReference type="InterPro" id="IPR001254">
    <property type="entry name" value="Trypsin_dom"/>
</dbReference>
<evidence type="ECO:0000259" key="10">
    <source>
        <dbReference type="PROSITE" id="PS50240"/>
    </source>
</evidence>
<keyword evidence="8" id="KW-0645">Protease</keyword>
<keyword evidence="6" id="KW-1015">Disulfide bond</keyword>
<keyword evidence="5" id="KW-0843">Virulence</keyword>
<comment type="caution">
    <text evidence="11">The sequence shown here is derived from an EMBL/GenBank/DDBJ whole genome shotgun (WGS) entry which is preliminary data.</text>
</comment>
<keyword evidence="3" id="KW-0964">Secreted</keyword>
<gene>
    <name evidence="11" type="ORF">Poli38472_011501</name>
</gene>
<dbReference type="PROSITE" id="PS00134">
    <property type="entry name" value="TRYPSIN_HIS"/>
    <property type="match status" value="1"/>
</dbReference>
<dbReference type="SMART" id="SM00020">
    <property type="entry name" value="Tryp_SPc"/>
    <property type="match status" value="1"/>
</dbReference>
<dbReference type="InterPro" id="IPR009003">
    <property type="entry name" value="Peptidase_S1_PA"/>
</dbReference>
<dbReference type="GO" id="GO:0006508">
    <property type="term" value="P:proteolysis"/>
    <property type="evidence" value="ECO:0007669"/>
    <property type="project" value="UniProtKB-KW"/>
</dbReference>
<dbReference type="InterPro" id="IPR018114">
    <property type="entry name" value="TRYPSIN_HIS"/>
</dbReference>
<dbReference type="InterPro" id="IPR050430">
    <property type="entry name" value="Peptidase_S1"/>
</dbReference>
<feature type="region of interest" description="Disordered" evidence="9">
    <location>
        <begin position="445"/>
        <end position="466"/>
    </location>
</feature>
<dbReference type="EMBL" id="SPLM01000039">
    <property type="protein sequence ID" value="TMW64621.1"/>
    <property type="molecule type" value="Genomic_DNA"/>
</dbReference>
<evidence type="ECO:0000313" key="12">
    <source>
        <dbReference type="Proteomes" id="UP000794436"/>
    </source>
</evidence>
<evidence type="ECO:0000256" key="4">
    <source>
        <dbReference type="ARBA" id="ARBA00022729"/>
    </source>
</evidence>
<dbReference type="Gene3D" id="2.40.10.10">
    <property type="entry name" value="Trypsin-like serine proteases"/>
    <property type="match status" value="1"/>
</dbReference>
<protein>
    <recommendedName>
        <fullName evidence="10">Peptidase S1 domain-containing protein</fullName>
    </recommendedName>
</protein>
<evidence type="ECO:0000256" key="9">
    <source>
        <dbReference type="SAM" id="MobiDB-lite"/>
    </source>
</evidence>
<dbReference type="FunFam" id="2.40.10.10:FF:000054">
    <property type="entry name" value="Complement C1r subcomponent"/>
    <property type="match status" value="1"/>
</dbReference>
<evidence type="ECO:0000256" key="2">
    <source>
        <dbReference type="ARBA" id="ARBA00007664"/>
    </source>
</evidence>
<keyword evidence="8" id="KW-0720">Serine protease</keyword>
<dbReference type="PRINTS" id="PR00722">
    <property type="entry name" value="CHYMOTRYPSIN"/>
</dbReference>
<dbReference type="InterPro" id="IPR001314">
    <property type="entry name" value="Peptidase_S1A"/>
</dbReference>
<keyword evidence="12" id="KW-1185">Reference proteome</keyword>
<proteinExistence type="inferred from homology"/>
<evidence type="ECO:0000256" key="1">
    <source>
        <dbReference type="ARBA" id="ARBA00004613"/>
    </source>
</evidence>
<dbReference type="Pfam" id="PF00089">
    <property type="entry name" value="Trypsin"/>
    <property type="match status" value="1"/>
</dbReference>
<dbReference type="GO" id="GO:0004252">
    <property type="term" value="F:serine-type endopeptidase activity"/>
    <property type="evidence" value="ECO:0007669"/>
    <property type="project" value="InterPro"/>
</dbReference>
<dbReference type="PROSITE" id="PS50240">
    <property type="entry name" value="TRYPSIN_DOM"/>
    <property type="match status" value="1"/>
</dbReference>
<dbReference type="PANTHER" id="PTHR24276">
    <property type="entry name" value="POLYSERASE-RELATED"/>
    <property type="match status" value="1"/>
</dbReference>
<organism evidence="11 12">
    <name type="scientific">Pythium oligandrum</name>
    <name type="common">Mycoparasitic fungus</name>
    <dbReference type="NCBI Taxonomy" id="41045"/>
    <lineage>
        <taxon>Eukaryota</taxon>
        <taxon>Sar</taxon>
        <taxon>Stramenopiles</taxon>
        <taxon>Oomycota</taxon>
        <taxon>Peronosporomycetes</taxon>
        <taxon>Pythiales</taxon>
        <taxon>Pythiaceae</taxon>
        <taxon>Pythium</taxon>
    </lineage>
</organism>
<evidence type="ECO:0000256" key="5">
    <source>
        <dbReference type="ARBA" id="ARBA00023026"/>
    </source>
</evidence>
<evidence type="ECO:0000256" key="3">
    <source>
        <dbReference type="ARBA" id="ARBA00022525"/>
    </source>
</evidence>
<reference evidence="11" key="1">
    <citation type="submission" date="2019-03" db="EMBL/GenBank/DDBJ databases">
        <title>Long read genome sequence of the mycoparasitic Pythium oligandrum ATCC 38472 isolated from sugarbeet rhizosphere.</title>
        <authorList>
            <person name="Gaulin E."/>
        </authorList>
    </citation>
    <scope>NUCLEOTIDE SEQUENCE</scope>
    <source>
        <strain evidence="11">ATCC 38472_TT</strain>
    </source>
</reference>
<dbReference type="PROSITE" id="PS00135">
    <property type="entry name" value="TRYPSIN_SER"/>
    <property type="match status" value="1"/>
</dbReference>
<sequence length="466" mass="49389">MVGSSTKPHACVGTLISAKHVLILSKCVEEHSSLISARAVGPADLGSNASSSPVDLQKPVPVQSLVKLATNNSTASEDSLHVVILQEPLANVSPVELLIGSPRPATIHTDTGVTLLTIDLDNLRLSKLNGVVYVDKSVCEEPVCVLPEEVEAREVLSSRGQWSFLLKVGAESVSLLGLGGSSVTNSDGIWGFNWLPQLVTTATFKRAAIRDVHTVKAVSKEILGPPVAKLNEYSNFVVGLRLTKKGKSICSGTIISPRFVLSAAHCSDGVDLKWVSVNTLKTEGGDGKQLPIRRVARHPNYVTGLKSYDFLVIELARSTSLKSIKLEESKKFKQRTATVFGYGSQQENGPLSTVLRSVQLPIGPSNDICGQRLRLRIDESMMCAGGEEGKDSCQGDSGGPLILEPGTARQRQVGVVSFGKGCGLRGGYGIYAAVSAAMDFIKKEMSSPSPLPTAGPPSPGGRPLMT</sequence>
<dbReference type="OrthoDB" id="10066789at2759"/>
<dbReference type="SUPFAM" id="SSF50494">
    <property type="entry name" value="Trypsin-like serine proteases"/>
    <property type="match status" value="1"/>
</dbReference>
<dbReference type="GO" id="GO:0005576">
    <property type="term" value="C:extracellular region"/>
    <property type="evidence" value="ECO:0007669"/>
    <property type="project" value="UniProtKB-SubCell"/>
</dbReference>